<organism evidence="2 3">
    <name type="scientific">Flammeovirga agarivorans</name>
    <dbReference type="NCBI Taxonomy" id="2726742"/>
    <lineage>
        <taxon>Bacteria</taxon>
        <taxon>Pseudomonadati</taxon>
        <taxon>Bacteroidota</taxon>
        <taxon>Cytophagia</taxon>
        <taxon>Cytophagales</taxon>
        <taxon>Flammeovirgaceae</taxon>
        <taxon>Flammeovirga</taxon>
    </lineage>
</organism>
<dbReference type="Proteomes" id="UP000585050">
    <property type="component" value="Unassembled WGS sequence"/>
</dbReference>
<feature type="transmembrane region" description="Helical" evidence="1">
    <location>
        <begin position="129"/>
        <end position="149"/>
    </location>
</feature>
<keyword evidence="1" id="KW-1133">Transmembrane helix</keyword>
<evidence type="ECO:0000256" key="1">
    <source>
        <dbReference type="SAM" id="Phobius"/>
    </source>
</evidence>
<feature type="transmembrane region" description="Helical" evidence="1">
    <location>
        <begin position="73"/>
        <end position="90"/>
    </location>
</feature>
<reference evidence="2 3" key="1">
    <citation type="submission" date="2020-04" db="EMBL/GenBank/DDBJ databases">
        <title>Flammeovirga sp. SR4, a novel species isolated from seawater.</title>
        <authorList>
            <person name="Wang X."/>
        </authorList>
    </citation>
    <scope>NUCLEOTIDE SEQUENCE [LARGE SCALE GENOMIC DNA]</scope>
    <source>
        <strain evidence="2 3">SR4</strain>
    </source>
</reference>
<dbReference type="RefSeq" id="WP_168880346.1">
    <property type="nucleotide sequence ID" value="NZ_JABAIL010000001.1"/>
</dbReference>
<evidence type="ECO:0000313" key="3">
    <source>
        <dbReference type="Proteomes" id="UP000585050"/>
    </source>
</evidence>
<dbReference type="EMBL" id="JABAIL010000001">
    <property type="protein sequence ID" value="NLR89652.1"/>
    <property type="molecule type" value="Genomic_DNA"/>
</dbReference>
<dbReference type="AlphaFoldDB" id="A0A7X8SGH0"/>
<keyword evidence="1" id="KW-0472">Membrane</keyword>
<name>A0A7X8SGH0_9BACT</name>
<sequence>MKSSYLSNKFKTPGWILLIMGSFFGILYLFFDYTFGVFDVEKYFALVNVPFINGENGRLFVLVNEHQNLQDEFAAFIIIIGGLFLLLSREKDEDEFILQLKSDALTFSILVNYIILIPCIFLFYDFAFLNVLILNMFTSLFIYIIKFHWSLYRAKKSLENA</sequence>
<comment type="caution">
    <text evidence="2">The sequence shown here is derived from an EMBL/GenBank/DDBJ whole genome shotgun (WGS) entry which is preliminary data.</text>
</comment>
<accession>A0A7X8SGH0</accession>
<protein>
    <submittedName>
        <fullName evidence="2">Uncharacterized protein</fullName>
    </submittedName>
</protein>
<keyword evidence="1" id="KW-0812">Transmembrane</keyword>
<gene>
    <name evidence="2" type="ORF">HGP29_00460</name>
</gene>
<keyword evidence="3" id="KW-1185">Reference proteome</keyword>
<evidence type="ECO:0000313" key="2">
    <source>
        <dbReference type="EMBL" id="NLR89652.1"/>
    </source>
</evidence>
<proteinExistence type="predicted"/>
<feature type="transmembrane region" description="Helical" evidence="1">
    <location>
        <begin position="12"/>
        <end position="31"/>
    </location>
</feature>
<feature type="transmembrane region" description="Helical" evidence="1">
    <location>
        <begin position="102"/>
        <end position="123"/>
    </location>
</feature>